<protein>
    <submittedName>
        <fullName evidence="2">Uncharacterized protein</fullName>
    </submittedName>
</protein>
<evidence type="ECO:0000256" key="1">
    <source>
        <dbReference type="SAM" id="MobiDB-lite"/>
    </source>
</evidence>
<sequence length="46" mass="5110">MLSSRVDPQDTGGGDTLTYPHHIMRRRAGIPERDLESWSEGEGIGQ</sequence>
<dbReference type="EMBL" id="CADCUI010000045">
    <property type="protein sequence ID" value="CAA9353899.1"/>
    <property type="molecule type" value="Genomic_DNA"/>
</dbReference>
<gene>
    <name evidence="2" type="ORF">AVDCRST_MAG34-1937</name>
</gene>
<dbReference type="AlphaFoldDB" id="A0A6J4M9J2"/>
<feature type="region of interest" description="Disordered" evidence="1">
    <location>
        <begin position="1"/>
        <end position="46"/>
    </location>
</feature>
<evidence type="ECO:0000313" key="2">
    <source>
        <dbReference type="EMBL" id="CAA9353899.1"/>
    </source>
</evidence>
<name>A0A6J4M9J2_9ACTN</name>
<proteinExistence type="predicted"/>
<organism evidence="2">
    <name type="scientific">uncultured Nocardioidaceae bacterium</name>
    <dbReference type="NCBI Taxonomy" id="253824"/>
    <lineage>
        <taxon>Bacteria</taxon>
        <taxon>Bacillati</taxon>
        <taxon>Actinomycetota</taxon>
        <taxon>Actinomycetes</taxon>
        <taxon>Propionibacteriales</taxon>
        <taxon>Nocardioidaceae</taxon>
        <taxon>environmental samples</taxon>
    </lineage>
</organism>
<reference evidence="2" key="1">
    <citation type="submission" date="2020-02" db="EMBL/GenBank/DDBJ databases">
        <authorList>
            <person name="Meier V. D."/>
        </authorList>
    </citation>
    <scope>NUCLEOTIDE SEQUENCE</scope>
    <source>
        <strain evidence="2">AVDCRST_MAG34</strain>
    </source>
</reference>
<accession>A0A6J4M9J2</accession>